<evidence type="ECO:0000313" key="3">
    <source>
        <dbReference type="Proteomes" id="UP001147752"/>
    </source>
</evidence>
<dbReference type="Proteomes" id="UP001147752">
    <property type="component" value="Unassembled WGS sequence"/>
</dbReference>
<gene>
    <name evidence="2" type="ORF">N7517_002736</name>
</gene>
<accession>A0A9W9SV99</accession>
<dbReference type="AlphaFoldDB" id="A0A9W9SV99"/>
<proteinExistence type="predicted"/>
<evidence type="ECO:0000313" key="2">
    <source>
        <dbReference type="EMBL" id="KAJ5384825.1"/>
    </source>
</evidence>
<protein>
    <submittedName>
        <fullName evidence="2">Uncharacterized protein</fullName>
    </submittedName>
</protein>
<dbReference type="RefSeq" id="XP_056584601.1">
    <property type="nucleotide sequence ID" value="XM_056720466.1"/>
</dbReference>
<dbReference type="GeneID" id="81459649"/>
<reference evidence="2" key="1">
    <citation type="submission" date="2022-12" db="EMBL/GenBank/DDBJ databases">
        <authorList>
            <person name="Petersen C."/>
        </authorList>
    </citation>
    <scope>NUCLEOTIDE SEQUENCE</scope>
    <source>
        <strain evidence="2">IBT 3081</strain>
    </source>
</reference>
<comment type="caution">
    <text evidence="2">The sequence shown here is derived from an EMBL/GenBank/DDBJ whole genome shotgun (WGS) entry which is preliminary data.</text>
</comment>
<keyword evidence="1" id="KW-0812">Transmembrane</keyword>
<keyword evidence="1" id="KW-1133">Transmembrane helix</keyword>
<feature type="transmembrane region" description="Helical" evidence="1">
    <location>
        <begin position="12"/>
        <end position="32"/>
    </location>
</feature>
<organism evidence="2 3">
    <name type="scientific">Penicillium concentricum</name>
    <dbReference type="NCBI Taxonomy" id="293559"/>
    <lineage>
        <taxon>Eukaryota</taxon>
        <taxon>Fungi</taxon>
        <taxon>Dikarya</taxon>
        <taxon>Ascomycota</taxon>
        <taxon>Pezizomycotina</taxon>
        <taxon>Eurotiomycetes</taxon>
        <taxon>Eurotiomycetidae</taxon>
        <taxon>Eurotiales</taxon>
        <taxon>Aspergillaceae</taxon>
        <taxon>Penicillium</taxon>
    </lineage>
</organism>
<keyword evidence="3" id="KW-1185">Reference proteome</keyword>
<name>A0A9W9SV99_9EURO</name>
<evidence type="ECO:0000256" key="1">
    <source>
        <dbReference type="SAM" id="Phobius"/>
    </source>
</evidence>
<dbReference type="EMBL" id="JAPZBT010000001">
    <property type="protein sequence ID" value="KAJ5384825.1"/>
    <property type="molecule type" value="Genomic_DNA"/>
</dbReference>
<reference evidence="2" key="2">
    <citation type="journal article" date="2023" name="IMA Fungus">
        <title>Comparative genomic study of the Penicillium genus elucidates a diverse pangenome and 15 lateral gene transfer events.</title>
        <authorList>
            <person name="Petersen C."/>
            <person name="Sorensen T."/>
            <person name="Nielsen M.R."/>
            <person name="Sondergaard T.E."/>
            <person name="Sorensen J.L."/>
            <person name="Fitzpatrick D.A."/>
            <person name="Frisvad J.C."/>
            <person name="Nielsen K.L."/>
        </authorList>
    </citation>
    <scope>NUCLEOTIDE SEQUENCE</scope>
    <source>
        <strain evidence="2">IBT 3081</strain>
    </source>
</reference>
<keyword evidence="1" id="KW-0472">Membrane</keyword>
<sequence>MVQTGYRPGRSFFFYYWVATSLFWAVHTNLVGPGVNQERTPSGILYFSLWLRPNSSTLTEVQLRPLVFELGLAQTHASNDETEYCTIELLVNVESYV</sequence>